<reference evidence="1 2" key="1">
    <citation type="journal article" date="2019" name="Syst. Appl. Microbiol.">
        <title>Polyphasic characterization of two novel Lactobacillus spp. isolated from blown salami packages: Description of Lactobacillus halodurans sp. nov. and Lactobacillus salsicarnum sp. nov.</title>
        <authorList>
            <person name="Schuster J.A."/>
            <person name="Klingl A."/>
            <person name="Vogel R.F."/>
            <person name="Ehrmann M.A."/>
        </authorList>
    </citation>
    <scope>NUCLEOTIDE SEQUENCE [LARGE SCALE GENOMIC DNA]</scope>
    <source>
        <strain evidence="1 2">TMW 1.2118</strain>
    </source>
</reference>
<evidence type="ECO:0000313" key="2">
    <source>
        <dbReference type="Proteomes" id="UP000380386"/>
    </source>
</evidence>
<gene>
    <name evidence="1" type="ORF">FHL02_00360</name>
</gene>
<sequence length="107" mass="12697">MQLQTRLNNNFAKNLIHSTTDFIDRNFDIRFGENDMSQLIQMPMNQLSLFAHQSLENRYLVVITMLNEEQYHGKLIRAVDQNKYIMKITDGFYKIVELDQLKSINLI</sequence>
<dbReference type="Proteomes" id="UP000380386">
    <property type="component" value="Unassembled WGS sequence"/>
</dbReference>
<organism evidence="1 2">
    <name type="scientific">Companilactobacillus mishanensis</name>
    <dbReference type="NCBI Taxonomy" id="2486008"/>
    <lineage>
        <taxon>Bacteria</taxon>
        <taxon>Bacillati</taxon>
        <taxon>Bacillota</taxon>
        <taxon>Bacilli</taxon>
        <taxon>Lactobacillales</taxon>
        <taxon>Lactobacillaceae</taxon>
        <taxon>Companilactobacillus</taxon>
    </lineage>
</organism>
<proteinExistence type="predicted"/>
<accession>A0A5P0ZEJ6</accession>
<dbReference type="EMBL" id="VDFM01000001">
    <property type="protein sequence ID" value="MQS51464.1"/>
    <property type="molecule type" value="Genomic_DNA"/>
</dbReference>
<evidence type="ECO:0000313" key="1">
    <source>
        <dbReference type="EMBL" id="MQS51464.1"/>
    </source>
</evidence>
<comment type="caution">
    <text evidence="1">The sequence shown here is derived from an EMBL/GenBank/DDBJ whole genome shotgun (WGS) entry which is preliminary data.</text>
</comment>
<dbReference type="AlphaFoldDB" id="A0A5P0ZEJ6"/>
<dbReference type="RefSeq" id="WP_153381479.1">
    <property type="nucleotide sequence ID" value="NZ_VDFM01000001.1"/>
</dbReference>
<protein>
    <submittedName>
        <fullName evidence="1">Uncharacterized protein</fullName>
    </submittedName>
</protein>
<name>A0A5P0ZEJ6_9LACO</name>
<dbReference type="OrthoDB" id="2328197at2"/>